<dbReference type="AlphaFoldDB" id="A0A7Z7FKA5"/>
<keyword evidence="2" id="KW-1185">Reference proteome</keyword>
<gene>
    <name evidence="1" type="ORF">SAMN04487926_11639</name>
</gene>
<dbReference type="Proteomes" id="UP000198900">
    <property type="component" value="Unassembled WGS sequence"/>
</dbReference>
<proteinExistence type="predicted"/>
<reference evidence="1" key="1">
    <citation type="submission" date="2016-10" db="EMBL/GenBank/DDBJ databases">
        <authorList>
            <person name="Varghese N."/>
            <person name="Submissions S."/>
        </authorList>
    </citation>
    <scope>NUCLEOTIDE SEQUENCE [LARGE SCALE GENOMIC DNA]</scope>
    <source>
        <strain evidence="1">YR281</strain>
    </source>
</reference>
<comment type="caution">
    <text evidence="1">The sequence shown here is derived from an EMBL/GenBank/DDBJ whole genome shotgun (WGS) entry which is preliminary data.</text>
</comment>
<dbReference type="GO" id="GO:0003676">
    <property type="term" value="F:nucleic acid binding"/>
    <property type="evidence" value="ECO:0007669"/>
    <property type="project" value="InterPro"/>
</dbReference>
<evidence type="ECO:0008006" key="3">
    <source>
        <dbReference type="Google" id="ProtNLM"/>
    </source>
</evidence>
<dbReference type="EMBL" id="FNDI01000016">
    <property type="protein sequence ID" value="SDI39089.1"/>
    <property type="molecule type" value="Genomic_DNA"/>
</dbReference>
<sequence length="89" mass="10759">MARFRYAMTLAKLRRFIRERRGQGEGANYRPWLMVSDVPSRGRSWRVACDKTGRRTMHFLSDHEYVAFLEAWWDESVTDIREQYPLNLF</sequence>
<accession>A0A7Z7FKA5</accession>
<protein>
    <recommendedName>
        <fullName evidence="3">Transposase</fullName>
    </recommendedName>
</protein>
<dbReference type="Gene3D" id="3.40.1350.10">
    <property type="match status" value="1"/>
</dbReference>
<organism evidence="1 2">
    <name type="scientific">Paraburkholderia steynii</name>
    <dbReference type="NCBI Taxonomy" id="1245441"/>
    <lineage>
        <taxon>Bacteria</taxon>
        <taxon>Pseudomonadati</taxon>
        <taxon>Pseudomonadota</taxon>
        <taxon>Betaproteobacteria</taxon>
        <taxon>Burkholderiales</taxon>
        <taxon>Burkholderiaceae</taxon>
        <taxon>Paraburkholderia</taxon>
    </lineage>
</organism>
<dbReference type="SUPFAM" id="SSF52980">
    <property type="entry name" value="Restriction endonuclease-like"/>
    <property type="match status" value="1"/>
</dbReference>
<evidence type="ECO:0000313" key="1">
    <source>
        <dbReference type="EMBL" id="SDI39089.1"/>
    </source>
</evidence>
<name>A0A7Z7FKA5_9BURK</name>
<dbReference type="InterPro" id="IPR011335">
    <property type="entry name" value="Restrct_endonuc-II-like"/>
</dbReference>
<dbReference type="InterPro" id="IPR011856">
    <property type="entry name" value="tRNA_endonuc-like_dom_sf"/>
</dbReference>
<evidence type="ECO:0000313" key="2">
    <source>
        <dbReference type="Proteomes" id="UP000198900"/>
    </source>
</evidence>